<evidence type="ECO:0000256" key="3">
    <source>
        <dbReference type="ARBA" id="ARBA00022692"/>
    </source>
</evidence>
<dbReference type="PROSITE" id="PS50887">
    <property type="entry name" value="GGDEF"/>
    <property type="match status" value="1"/>
</dbReference>
<dbReference type="Pfam" id="PF00563">
    <property type="entry name" value="EAL"/>
    <property type="match status" value="1"/>
</dbReference>
<accession>D7DQ45</accession>
<reference evidence="10" key="1">
    <citation type="submission" date="2010-05" db="EMBL/GenBank/DDBJ databases">
        <title>Complete sequence of Methylotenera sp. 301.</title>
        <authorList>
            <person name="Lucas S."/>
            <person name="Copeland A."/>
            <person name="Lapidus A."/>
            <person name="Cheng J.-F."/>
            <person name="Bruce D."/>
            <person name="Goodwin L."/>
            <person name="Pitluck S."/>
            <person name="Clum A."/>
            <person name="Land M."/>
            <person name="Hauser L."/>
            <person name="Kyrpides N."/>
            <person name="Ivanova N."/>
            <person name="Chistoservova L."/>
            <person name="Kalyuzhnaya M."/>
            <person name="Woyke T."/>
        </authorList>
    </citation>
    <scope>NUCLEOTIDE SEQUENCE [LARGE SCALE GENOMIC DNA]</scope>
    <source>
        <strain evidence="10">301</strain>
    </source>
</reference>
<feature type="domain" description="GGDEF" evidence="8">
    <location>
        <begin position="339"/>
        <end position="471"/>
    </location>
</feature>
<dbReference type="HOGENOM" id="CLU_000445_70_49_4"/>
<dbReference type="Gene3D" id="3.30.70.270">
    <property type="match status" value="1"/>
</dbReference>
<sequence>MQFKLSIPTIGQAKSFLAQAGVIGFVYFITAYLGTFITPYIDAISFFELPAIALAAALAVRYGWTGILGCVLGSLLFHLLKMPWQLAAALAIGSGIASFIFNYLLRLFHPSAVTINQVSTVATFAFIAAPIASAVHAIISILSMKWLGFTSLDSMAQTVLTWWFSELLLAYLTVPLLLSIFASQKVNFQLQEKLEMGTAFVAMVIVSWLTLKYGQMLASSEIIIFVLLAFVLLAALRFKTIVTHAAIFIAALIAFTSLIFNVEHIHSELYSHAAFTLKVGLIPMALGGLFVASAFSERHNAEAELNKLANHDPLTSLPNRTYFQQFLTHSLAQAYRQKQQVYLLFIDLDRFKKINDSEGHELGDAVLRLIARRLNEILRADDFVARLGGDEFAVVYTHPPVNNAASNLARKIIGIVSESFELEGRRYSVGASIGISVYPNDATDAHALLRHADLAMYQAKSKRSGFEYFSEEMNVFAHEQLEIENGLRQALEKGELLLMYQPKVDLRTNQVVGLEALVRWLTNAGVLTSPDKFIPIAEETGLIVPIGRFVIREACEQWVRWHEARLNPPPVAVNISPRQFSDLSLIADILEIIKTTGMNPAMLNVEITESATMDDPEMTMEILAEMRALNLHLYIDDFGTGHSNLGQLRRLPIDAVKIDKSFINDVLTNNDDAEIVTAIINLAHALKIRVVSEGIETKAQLAFLRELGCDEIQGFLVSKPVSHSQVETFFNKTIKL</sequence>
<dbReference type="InterPro" id="IPR000160">
    <property type="entry name" value="GGDEF_dom"/>
</dbReference>
<feature type="transmembrane region" description="Helical" evidence="6">
    <location>
        <begin position="217"/>
        <end position="236"/>
    </location>
</feature>
<dbReference type="GO" id="GO:0003824">
    <property type="term" value="F:catalytic activity"/>
    <property type="evidence" value="ECO:0007669"/>
    <property type="project" value="UniProtKB-ARBA"/>
</dbReference>
<gene>
    <name evidence="9" type="ordered locus">M301_1032</name>
</gene>
<dbReference type="eggNOG" id="COG3447">
    <property type="taxonomic scope" value="Bacteria"/>
</dbReference>
<keyword evidence="5 6" id="KW-0472">Membrane</keyword>
<dbReference type="Pfam" id="PF05231">
    <property type="entry name" value="MASE1"/>
    <property type="match status" value="1"/>
</dbReference>
<feature type="transmembrane region" description="Helical" evidence="6">
    <location>
        <begin position="272"/>
        <end position="295"/>
    </location>
</feature>
<feature type="domain" description="EAL" evidence="7">
    <location>
        <begin position="480"/>
        <end position="734"/>
    </location>
</feature>
<feature type="transmembrane region" description="Helical" evidence="6">
    <location>
        <begin position="241"/>
        <end position="260"/>
    </location>
</feature>
<dbReference type="CDD" id="cd01948">
    <property type="entry name" value="EAL"/>
    <property type="match status" value="1"/>
</dbReference>
<dbReference type="eggNOG" id="COG5001">
    <property type="taxonomic scope" value="Bacteria"/>
</dbReference>
<feature type="transmembrane region" description="Helical" evidence="6">
    <location>
        <begin position="53"/>
        <end position="80"/>
    </location>
</feature>
<dbReference type="RefSeq" id="WP_013147732.1">
    <property type="nucleotide sequence ID" value="NC_014207.1"/>
</dbReference>
<evidence type="ECO:0000256" key="2">
    <source>
        <dbReference type="ARBA" id="ARBA00022475"/>
    </source>
</evidence>
<dbReference type="NCBIfam" id="TIGR00254">
    <property type="entry name" value="GGDEF"/>
    <property type="match status" value="1"/>
</dbReference>
<keyword evidence="10" id="KW-1185">Reference proteome</keyword>
<evidence type="ECO:0000256" key="1">
    <source>
        <dbReference type="ARBA" id="ARBA00004651"/>
    </source>
</evidence>
<comment type="subcellular location">
    <subcellularLocation>
        <location evidence="1">Cell membrane</location>
        <topology evidence="1">Multi-pass membrane protein</topology>
    </subcellularLocation>
</comment>
<evidence type="ECO:0000313" key="10">
    <source>
        <dbReference type="Proteomes" id="UP000000383"/>
    </source>
</evidence>
<dbReference type="InterPro" id="IPR029787">
    <property type="entry name" value="Nucleotide_cyclase"/>
</dbReference>
<dbReference type="PANTHER" id="PTHR44757">
    <property type="entry name" value="DIGUANYLATE CYCLASE DGCP"/>
    <property type="match status" value="1"/>
</dbReference>
<evidence type="ECO:0000256" key="4">
    <source>
        <dbReference type="ARBA" id="ARBA00022989"/>
    </source>
</evidence>
<evidence type="ECO:0000256" key="5">
    <source>
        <dbReference type="ARBA" id="ARBA00023136"/>
    </source>
</evidence>
<dbReference type="CDD" id="cd01949">
    <property type="entry name" value="GGDEF"/>
    <property type="match status" value="1"/>
</dbReference>
<dbReference type="InterPro" id="IPR035919">
    <property type="entry name" value="EAL_sf"/>
</dbReference>
<keyword evidence="2" id="KW-1003">Cell membrane</keyword>
<dbReference type="Gene3D" id="3.20.20.450">
    <property type="entry name" value="EAL domain"/>
    <property type="match status" value="1"/>
</dbReference>
<organism evidence="9 10">
    <name type="scientific">Methylotenera versatilis (strain 301)</name>
    <dbReference type="NCBI Taxonomy" id="666681"/>
    <lineage>
        <taxon>Bacteria</taxon>
        <taxon>Pseudomonadati</taxon>
        <taxon>Pseudomonadota</taxon>
        <taxon>Betaproteobacteria</taxon>
        <taxon>Nitrosomonadales</taxon>
        <taxon>Methylophilaceae</taxon>
        <taxon>Methylotenera</taxon>
    </lineage>
</organism>
<dbReference type="KEGG" id="meh:M301_1032"/>
<dbReference type="InterPro" id="IPR007895">
    <property type="entry name" value="MASE1"/>
</dbReference>
<feature type="transmembrane region" description="Helical" evidence="6">
    <location>
        <begin position="86"/>
        <end position="108"/>
    </location>
</feature>
<feature type="transmembrane region" description="Helical" evidence="6">
    <location>
        <begin position="162"/>
        <end position="182"/>
    </location>
</feature>
<dbReference type="Pfam" id="PF00990">
    <property type="entry name" value="GGDEF"/>
    <property type="match status" value="1"/>
</dbReference>
<dbReference type="InterPro" id="IPR001633">
    <property type="entry name" value="EAL_dom"/>
</dbReference>
<dbReference type="STRING" id="666681.M301_1032"/>
<evidence type="ECO:0000256" key="6">
    <source>
        <dbReference type="SAM" id="Phobius"/>
    </source>
</evidence>
<dbReference type="SUPFAM" id="SSF55073">
    <property type="entry name" value="Nucleotide cyclase"/>
    <property type="match status" value="1"/>
</dbReference>
<dbReference type="AlphaFoldDB" id="D7DQ45"/>
<dbReference type="Proteomes" id="UP000000383">
    <property type="component" value="Chromosome"/>
</dbReference>
<evidence type="ECO:0000259" key="8">
    <source>
        <dbReference type="PROSITE" id="PS50887"/>
    </source>
</evidence>
<keyword evidence="3 6" id="KW-0812">Transmembrane</keyword>
<dbReference type="SMART" id="SM00052">
    <property type="entry name" value="EAL"/>
    <property type="match status" value="1"/>
</dbReference>
<dbReference type="EMBL" id="CP002056">
    <property type="protein sequence ID" value="ADI29416.1"/>
    <property type="molecule type" value="Genomic_DNA"/>
</dbReference>
<evidence type="ECO:0000313" key="9">
    <source>
        <dbReference type="EMBL" id="ADI29416.1"/>
    </source>
</evidence>
<dbReference type="GO" id="GO:0005886">
    <property type="term" value="C:plasma membrane"/>
    <property type="evidence" value="ECO:0007669"/>
    <property type="project" value="UniProtKB-SubCell"/>
</dbReference>
<protein>
    <submittedName>
        <fullName evidence="9">Diguanylate cyclase/phosphodiesterase</fullName>
    </submittedName>
</protein>
<evidence type="ECO:0000259" key="7">
    <source>
        <dbReference type="PROSITE" id="PS50883"/>
    </source>
</evidence>
<dbReference type="SMART" id="SM00267">
    <property type="entry name" value="GGDEF"/>
    <property type="match status" value="1"/>
</dbReference>
<keyword evidence="4 6" id="KW-1133">Transmembrane helix</keyword>
<dbReference type="InterPro" id="IPR052155">
    <property type="entry name" value="Biofilm_reg_signaling"/>
</dbReference>
<reference evidence="9 10" key="2">
    <citation type="journal article" date="2011" name="J. Bacteriol.">
        <title>Genomes of three methylotrophs from a single niche uncover genetic and metabolic divergence of Methylophilaceae.</title>
        <authorList>
            <person name="Lapidus A."/>
            <person name="Clum A."/>
            <person name="Labutti K."/>
            <person name="Kaluzhnaya M.G."/>
            <person name="Lim S."/>
            <person name="Beck D.A."/>
            <person name="Glavina Del Rio T."/>
            <person name="Nolan M."/>
            <person name="Mavromatis K."/>
            <person name="Huntemann M."/>
            <person name="Lucas S."/>
            <person name="Lidstrom M.E."/>
            <person name="Ivanova N."/>
            <person name="Chistoserdova L."/>
        </authorList>
    </citation>
    <scope>NUCLEOTIDE SEQUENCE [LARGE SCALE GENOMIC DNA]</scope>
    <source>
        <strain evidence="9 10">301</strain>
    </source>
</reference>
<feature type="transmembrane region" description="Helical" evidence="6">
    <location>
        <begin position="20"/>
        <end position="41"/>
    </location>
</feature>
<feature type="transmembrane region" description="Helical" evidence="6">
    <location>
        <begin position="120"/>
        <end position="142"/>
    </location>
</feature>
<dbReference type="PANTHER" id="PTHR44757:SF2">
    <property type="entry name" value="BIOFILM ARCHITECTURE MAINTENANCE PROTEIN MBAA"/>
    <property type="match status" value="1"/>
</dbReference>
<dbReference type="InterPro" id="IPR043128">
    <property type="entry name" value="Rev_trsase/Diguanyl_cyclase"/>
</dbReference>
<dbReference type="PROSITE" id="PS50883">
    <property type="entry name" value="EAL"/>
    <property type="match status" value="1"/>
</dbReference>
<dbReference type="FunFam" id="3.30.70.270:FF:000001">
    <property type="entry name" value="Diguanylate cyclase domain protein"/>
    <property type="match status" value="1"/>
</dbReference>
<name>D7DQ45_METV0</name>
<dbReference type="SUPFAM" id="SSF141868">
    <property type="entry name" value="EAL domain-like"/>
    <property type="match status" value="1"/>
</dbReference>
<dbReference type="OrthoDB" id="9805474at2"/>
<proteinExistence type="predicted"/>